<evidence type="ECO:0000256" key="2">
    <source>
        <dbReference type="ARBA" id="ARBA00023002"/>
    </source>
</evidence>
<protein>
    <submittedName>
        <fullName evidence="5">TauD/TfdA family dioxygenase</fullName>
    </submittedName>
</protein>
<accession>A0ABX1H6C0</accession>
<dbReference type="PANTHER" id="PTHR10696">
    <property type="entry name" value="GAMMA-BUTYROBETAINE HYDROXYLASE-RELATED"/>
    <property type="match status" value="1"/>
</dbReference>
<comment type="caution">
    <text evidence="5">The sequence shown here is derived from an EMBL/GenBank/DDBJ whole genome shotgun (WGS) entry which is preliminary data.</text>
</comment>
<feature type="domain" description="TauD/TfdA-like" evidence="4">
    <location>
        <begin position="18"/>
        <end position="254"/>
    </location>
</feature>
<dbReference type="Proteomes" id="UP000772196">
    <property type="component" value="Unassembled WGS sequence"/>
</dbReference>
<keyword evidence="3" id="KW-0408">Iron</keyword>
<evidence type="ECO:0000313" key="5">
    <source>
        <dbReference type="EMBL" id="NKI43612.1"/>
    </source>
</evidence>
<reference evidence="5 6" key="1">
    <citation type="submission" date="2020-04" db="EMBL/GenBank/DDBJ databases">
        <title>Phylogenetic Diversity and Antibacterial Activity against Ralstonia solanacearum of Endophytic Actinomycete Isolated from Moss.</title>
        <authorList>
            <person name="Zhuang X."/>
        </authorList>
    </citation>
    <scope>NUCLEOTIDE SEQUENCE [LARGE SCALE GENOMIC DNA]</scope>
    <source>
        <strain evidence="5 6">LD120</strain>
    </source>
</reference>
<keyword evidence="6" id="KW-1185">Reference proteome</keyword>
<keyword evidence="5" id="KW-0223">Dioxygenase</keyword>
<organism evidence="5 6">
    <name type="scientific">Streptomyces physcomitrii</name>
    <dbReference type="NCBI Taxonomy" id="2724184"/>
    <lineage>
        <taxon>Bacteria</taxon>
        <taxon>Bacillati</taxon>
        <taxon>Actinomycetota</taxon>
        <taxon>Actinomycetes</taxon>
        <taxon>Kitasatosporales</taxon>
        <taxon>Streptomycetaceae</taxon>
        <taxon>Streptomyces</taxon>
    </lineage>
</organism>
<gene>
    <name evidence="5" type="ORF">HFV08_20660</name>
</gene>
<dbReference type="Pfam" id="PF02668">
    <property type="entry name" value="TauD"/>
    <property type="match status" value="1"/>
</dbReference>
<proteinExistence type="predicted"/>
<evidence type="ECO:0000256" key="1">
    <source>
        <dbReference type="ARBA" id="ARBA00001954"/>
    </source>
</evidence>
<evidence type="ECO:0000259" key="4">
    <source>
        <dbReference type="Pfam" id="PF02668"/>
    </source>
</evidence>
<dbReference type="InterPro" id="IPR050411">
    <property type="entry name" value="AlphaKG_dependent_hydroxylases"/>
</dbReference>
<dbReference type="EMBL" id="JAAWWP010000012">
    <property type="protein sequence ID" value="NKI43612.1"/>
    <property type="molecule type" value="Genomic_DNA"/>
</dbReference>
<comment type="cofactor">
    <cofactor evidence="1">
        <name>Fe(2+)</name>
        <dbReference type="ChEBI" id="CHEBI:29033"/>
    </cofactor>
</comment>
<dbReference type="SUPFAM" id="SSF51197">
    <property type="entry name" value="Clavaminate synthase-like"/>
    <property type="match status" value="1"/>
</dbReference>
<keyword evidence="2" id="KW-0560">Oxidoreductase</keyword>
<evidence type="ECO:0000313" key="6">
    <source>
        <dbReference type="Proteomes" id="UP000772196"/>
    </source>
</evidence>
<sequence>MEPFGVRSRAERGQRLTELPVPALRELVRTHRLVLLRGYEVPAEAEQLAAWCRQWGEVMSWPFGDVLELREAQDPTDHIFDCSSVPFHWDGMYKPFVPEFQVFHCLRAPGPEDGGATTFCDTVRLLDEADPGLLDRWRRVTVTYRIGQVVHYGGKAVSPLLVEHPVSGAPTLRFNAPPPEEEPDFLNRPAHEFAGVGAEDVPELLAGLRAALTDPRWSLAHAWQDGDVVLADNHALLHGRERFRSRAPRHLRRVHLLGDPAHANPALG</sequence>
<dbReference type="GO" id="GO:0051213">
    <property type="term" value="F:dioxygenase activity"/>
    <property type="evidence" value="ECO:0007669"/>
    <property type="project" value="UniProtKB-KW"/>
</dbReference>
<evidence type="ECO:0000256" key="3">
    <source>
        <dbReference type="ARBA" id="ARBA00023004"/>
    </source>
</evidence>
<dbReference type="InterPro" id="IPR042098">
    <property type="entry name" value="TauD-like_sf"/>
</dbReference>
<dbReference type="Gene3D" id="3.60.130.10">
    <property type="entry name" value="Clavaminate synthase-like"/>
    <property type="match status" value="1"/>
</dbReference>
<dbReference type="InterPro" id="IPR003819">
    <property type="entry name" value="TauD/TfdA-like"/>
</dbReference>
<name>A0ABX1H6C0_9ACTN</name>
<dbReference type="PANTHER" id="PTHR10696:SF53">
    <property type="entry name" value="TYROSINE ISONITRILE DESATURASE"/>
    <property type="match status" value="1"/>
</dbReference>